<evidence type="ECO:0000313" key="2">
    <source>
        <dbReference type="Proteomes" id="UP001164250"/>
    </source>
</evidence>
<sequence>MSRKDQNNQKGHPACTKHKNTEGTISEGPAAEDIASSANRSFKKTTPTTKKVAEQKDTTDVAQLSLSLTGGSQGCVYCQTKTSLNIGTTTRTSTVKLNEAVWIPSTGLCCHLSQ</sequence>
<evidence type="ECO:0000313" key="1">
    <source>
        <dbReference type="EMBL" id="KAJ0079829.1"/>
    </source>
</evidence>
<protein>
    <submittedName>
        <fullName evidence="1">Uncharacterized protein</fullName>
    </submittedName>
</protein>
<proteinExistence type="predicted"/>
<accession>A0ACC1A0T3</accession>
<dbReference type="EMBL" id="CM047909">
    <property type="protein sequence ID" value="KAJ0079829.1"/>
    <property type="molecule type" value="Genomic_DNA"/>
</dbReference>
<keyword evidence="2" id="KW-1185">Reference proteome</keyword>
<dbReference type="Proteomes" id="UP001164250">
    <property type="component" value="Chromosome 13"/>
</dbReference>
<gene>
    <name evidence="1" type="ORF">Patl1_24598</name>
</gene>
<comment type="caution">
    <text evidence="1">The sequence shown here is derived from an EMBL/GenBank/DDBJ whole genome shotgun (WGS) entry which is preliminary data.</text>
</comment>
<name>A0ACC1A0T3_9ROSI</name>
<organism evidence="1 2">
    <name type="scientific">Pistacia atlantica</name>
    <dbReference type="NCBI Taxonomy" id="434234"/>
    <lineage>
        <taxon>Eukaryota</taxon>
        <taxon>Viridiplantae</taxon>
        <taxon>Streptophyta</taxon>
        <taxon>Embryophyta</taxon>
        <taxon>Tracheophyta</taxon>
        <taxon>Spermatophyta</taxon>
        <taxon>Magnoliopsida</taxon>
        <taxon>eudicotyledons</taxon>
        <taxon>Gunneridae</taxon>
        <taxon>Pentapetalae</taxon>
        <taxon>rosids</taxon>
        <taxon>malvids</taxon>
        <taxon>Sapindales</taxon>
        <taxon>Anacardiaceae</taxon>
        <taxon>Pistacia</taxon>
    </lineage>
</organism>
<reference evidence="2" key="1">
    <citation type="journal article" date="2023" name="G3 (Bethesda)">
        <title>Genome assembly and association tests identify interacting loci associated with vigor, precocity, and sex in interspecific pistachio rootstocks.</title>
        <authorList>
            <person name="Palmer W."/>
            <person name="Jacygrad E."/>
            <person name="Sagayaradj S."/>
            <person name="Cavanaugh K."/>
            <person name="Han R."/>
            <person name="Bertier L."/>
            <person name="Beede B."/>
            <person name="Kafkas S."/>
            <person name="Golino D."/>
            <person name="Preece J."/>
            <person name="Michelmore R."/>
        </authorList>
    </citation>
    <scope>NUCLEOTIDE SEQUENCE [LARGE SCALE GENOMIC DNA]</scope>
</reference>